<reference evidence="1" key="1">
    <citation type="submission" date="2014-09" db="EMBL/GenBank/DDBJ databases">
        <authorList>
            <person name="Magalhaes I.L.F."/>
            <person name="Oliveira U."/>
            <person name="Santos F.R."/>
            <person name="Vidigal T.H.D.A."/>
            <person name="Brescovit A.D."/>
            <person name="Santos A.J."/>
        </authorList>
    </citation>
    <scope>NUCLEOTIDE SEQUENCE</scope>
    <source>
        <tissue evidence="1">Shoot tissue taken approximately 20 cm above the soil surface</tissue>
    </source>
</reference>
<sequence length="34" mass="3826">MQVVLPHGWHGWRRGVVVHGGRAFVCHGLPELHT</sequence>
<accession>A0A0A9B8B1</accession>
<protein>
    <submittedName>
        <fullName evidence="1">Uncharacterized protein</fullName>
    </submittedName>
</protein>
<proteinExistence type="predicted"/>
<organism evidence="1">
    <name type="scientific">Arundo donax</name>
    <name type="common">Giant reed</name>
    <name type="synonym">Donax arundinaceus</name>
    <dbReference type="NCBI Taxonomy" id="35708"/>
    <lineage>
        <taxon>Eukaryota</taxon>
        <taxon>Viridiplantae</taxon>
        <taxon>Streptophyta</taxon>
        <taxon>Embryophyta</taxon>
        <taxon>Tracheophyta</taxon>
        <taxon>Spermatophyta</taxon>
        <taxon>Magnoliopsida</taxon>
        <taxon>Liliopsida</taxon>
        <taxon>Poales</taxon>
        <taxon>Poaceae</taxon>
        <taxon>PACMAD clade</taxon>
        <taxon>Arundinoideae</taxon>
        <taxon>Arundineae</taxon>
        <taxon>Arundo</taxon>
    </lineage>
</organism>
<name>A0A0A9B8B1_ARUDO</name>
<evidence type="ECO:0000313" key="1">
    <source>
        <dbReference type="EMBL" id="JAD60194.1"/>
    </source>
</evidence>
<reference evidence="1" key="2">
    <citation type="journal article" date="2015" name="Data Brief">
        <title>Shoot transcriptome of the giant reed, Arundo donax.</title>
        <authorList>
            <person name="Barrero R.A."/>
            <person name="Guerrero F.D."/>
            <person name="Moolhuijzen P."/>
            <person name="Goolsby J.A."/>
            <person name="Tidwell J."/>
            <person name="Bellgard S.E."/>
            <person name="Bellgard M.I."/>
        </authorList>
    </citation>
    <scope>NUCLEOTIDE SEQUENCE</scope>
    <source>
        <tissue evidence="1">Shoot tissue taken approximately 20 cm above the soil surface</tissue>
    </source>
</reference>
<dbReference type="AlphaFoldDB" id="A0A0A9B8B1"/>
<dbReference type="EMBL" id="GBRH01237701">
    <property type="protein sequence ID" value="JAD60194.1"/>
    <property type="molecule type" value="Transcribed_RNA"/>
</dbReference>